<keyword evidence="10" id="KW-1185">Reference proteome</keyword>
<dbReference type="AlphaFoldDB" id="A0A8K0JYI7"/>
<keyword evidence="6 8" id="KW-0472">Membrane</keyword>
<sequence length="687" mass="78118">MFTYPPILGFFSLRYSLNIMVTLTHLSFILIMLLLANLDAELLKTHATSSHESSLFAVPLHTNVTEGKFGEHYQFKVNSSIEYTFEYVNVSQLTNRTARIVVESINATKSYPVLIVVRQQKGVLSWQLPLIVSTYSGNDTEYQKVSRTLCPSKYYLIEGKESSVEEESVIVSVSTSSPVDVFVFLTVKLIDDFYVSLSEVRNITVSPSEPRFYGFNFPNDTDRVLLTSDSEDDICTILSVQTIDCPVFDLERDLTFEGQYETMSKKGGMVLERESYQSGFYVVFVVKGDDSSCTEKDPKGRAIRPANRYKNLTFTLKPGITQSYYLRAVFAALLVFLMFYIFSLVVLLCSVFRKNRPPLESGILSSTINEDIQEGDAFPVDVSTSTINPTQRQSSLTDTDSSIDEDDIDVMADADHDKDVYRTKPSLYVCDLARKHPRALQMKSQQYLWSLLTVGVFYALPVVQLVVTYQTVLHETGNLDLCYYNFRCAHPFGLLSDFNHVFSNCGYVLLGLLFILLTARRESTYRKQHHHDTGIPQHFGLFYAMGAALILEGILSASYHVCPNHSNFQFDTSFMYVISVLCMVKIYQNRHPDINARAYATFTALAGVIFISMWGVIGPSVYFWIGATALHVIICLLMSAQIYYMKRWTIELRAIRRVLRVWFAECRLRPLASITPKYPNRMVLLVI</sequence>
<evidence type="ECO:0000256" key="2">
    <source>
        <dbReference type="ARBA" id="ARBA00006618"/>
    </source>
</evidence>
<evidence type="ECO:0000256" key="4">
    <source>
        <dbReference type="ARBA" id="ARBA00022729"/>
    </source>
</evidence>
<dbReference type="GO" id="GO:0003725">
    <property type="term" value="F:double-stranded RNA binding"/>
    <property type="evidence" value="ECO:0007669"/>
    <property type="project" value="TreeGrafter"/>
</dbReference>
<reference evidence="9" key="2">
    <citation type="submission" date="2017-10" db="EMBL/GenBank/DDBJ databases">
        <title>Ladona fulva Genome sequencing and assembly.</title>
        <authorList>
            <person name="Murali S."/>
            <person name="Richards S."/>
            <person name="Bandaranaike D."/>
            <person name="Bellair M."/>
            <person name="Blankenburg K."/>
            <person name="Chao H."/>
            <person name="Dinh H."/>
            <person name="Doddapaneni H."/>
            <person name="Dugan-Rocha S."/>
            <person name="Elkadiri S."/>
            <person name="Gnanaolivu R."/>
            <person name="Hernandez B."/>
            <person name="Skinner E."/>
            <person name="Javaid M."/>
            <person name="Lee S."/>
            <person name="Li M."/>
            <person name="Ming W."/>
            <person name="Munidasa M."/>
            <person name="Muniz J."/>
            <person name="Nguyen L."/>
            <person name="Hughes D."/>
            <person name="Osuji N."/>
            <person name="Pu L.-L."/>
            <person name="Puazo M."/>
            <person name="Qu C."/>
            <person name="Quiroz J."/>
            <person name="Raj R."/>
            <person name="Weissenberger G."/>
            <person name="Xin Y."/>
            <person name="Zou X."/>
            <person name="Han Y."/>
            <person name="Worley K."/>
            <person name="Muzny D."/>
            <person name="Gibbs R."/>
        </authorList>
    </citation>
    <scope>NUCLEOTIDE SEQUENCE</scope>
    <source>
        <strain evidence="9">Sampled in the wild</strain>
    </source>
</reference>
<feature type="non-terminal residue" evidence="9">
    <location>
        <position position="1"/>
    </location>
</feature>
<dbReference type="Proteomes" id="UP000792457">
    <property type="component" value="Unassembled WGS sequence"/>
</dbReference>
<evidence type="ECO:0000313" key="9">
    <source>
        <dbReference type="EMBL" id="KAG8224444.1"/>
    </source>
</evidence>
<comment type="similarity">
    <text evidence="2">Belongs to the SID1 family.</text>
</comment>
<proteinExistence type="inferred from homology"/>
<evidence type="ECO:0000256" key="8">
    <source>
        <dbReference type="SAM" id="Phobius"/>
    </source>
</evidence>
<organism evidence="9 10">
    <name type="scientific">Ladona fulva</name>
    <name type="common">Scarce chaser dragonfly</name>
    <name type="synonym">Libellula fulva</name>
    <dbReference type="NCBI Taxonomy" id="123851"/>
    <lineage>
        <taxon>Eukaryota</taxon>
        <taxon>Metazoa</taxon>
        <taxon>Ecdysozoa</taxon>
        <taxon>Arthropoda</taxon>
        <taxon>Hexapoda</taxon>
        <taxon>Insecta</taxon>
        <taxon>Pterygota</taxon>
        <taxon>Palaeoptera</taxon>
        <taxon>Odonata</taxon>
        <taxon>Epiprocta</taxon>
        <taxon>Anisoptera</taxon>
        <taxon>Libelluloidea</taxon>
        <taxon>Libellulidae</taxon>
        <taxon>Ladona</taxon>
    </lineage>
</organism>
<feature type="transmembrane region" description="Helical" evidence="8">
    <location>
        <begin position="567"/>
        <end position="587"/>
    </location>
</feature>
<feature type="transmembrane region" description="Helical" evidence="8">
    <location>
        <begin position="599"/>
        <end position="617"/>
    </location>
</feature>
<dbReference type="GO" id="GO:0005764">
    <property type="term" value="C:lysosome"/>
    <property type="evidence" value="ECO:0007669"/>
    <property type="project" value="TreeGrafter"/>
</dbReference>
<feature type="transmembrane region" description="Helical" evidence="8">
    <location>
        <begin position="501"/>
        <end position="519"/>
    </location>
</feature>
<feature type="transmembrane region" description="Helical" evidence="8">
    <location>
        <begin position="447"/>
        <end position="467"/>
    </location>
</feature>
<evidence type="ECO:0000256" key="1">
    <source>
        <dbReference type="ARBA" id="ARBA00004141"/>
    </source>
</evidence>
<dbReference type="Pfam" id="PF13965">
    <property type="entry name" value="SID-1_RNA_chan"/>
    <property type="match status" value="1"/>
</dbReference>
<reference evidence="9" key="1">
    <citation type="submission" date="2013-04" db="EMBL/GenBank/DDBJ databases">
        <authorList>
            <person name="Qu J."/>
            <person name="Murali S.C."/>
            <person name="Bandaranaike D."/>
            <person name="Bellair M."/>
            <person name="Blankenburg K."/>
            <person name="Chao H."/>
            <person name="Dinh H."/>
            <person name="Doddapaneni H."/>
            <person name="Downs B."/>
            <person name="Dugan-Rocha S."/>
            <person name="Elkadiri S."/>
            <person name="Gnanaolivu R.D."/>
            <person name="Hernandez B."/>
            <person name="Javaid M."/>
            <person name="Jayaseelan J.C."/>
            <person name="Lee S."/>
            <person name="Li M."/>
            <person name="Ming W."/>
            <person name="Munidasa M."/>
            <person name="Muniz J."/>
            <person name="Nguyen L."/>
            <person name="Ongeri F."/>
            <person name="Osuji N."/>
            <person name="Pu L.-L."/>
            <person name="Puazo M."/>
            <person name="Qu C."/>
            <person name="Quiroz J."/>
            <person name="Raj R."/>
            <person name="Weissenberger G."/>
            <person name="Xin Y."/>
            <person name="Zou X."/>
            <person name="Han Y."/>
            <person name="Richards S."/>
            <person name="Worley K."/>
            <person name="Muzny D."/>
            <person name="Gibbs R."/>
        </authorList>
    </citation>
    <scope>NUCLEOTIDE SEQUENCE</scope>
    <source>
        <strain evidence="9">Sampled in the wild</strain>
    </source>
</reference>
<gene>
    <name evidence="9" type="ORF">J437_LFUL001397</name>
</gene>
<evidence type="ECO:0000313" key="10">
    <source>
        <dbReference type="Proteomes" id="UP000792457"/>
    </source>
</evidence>
<evidence type="ECO:0000256" key="6">
    <source>
        <dbReference type="ARBA" id="ARBA00023136"/>
    </source>
</evidence>
<dbReference type="GO" id="GO:0005886">
    <property type="term" value="C:plasma membrane"/>
    <property type="evidence" value="ECO:0007669"/>
    <property type="project" value="TreeGrafter"/>
</dbReference>
<dbReference type="OrthoDB" id="416618at2759"/>
<keyword evidence="4" id="KW-0732">Signal</keyword>
<feature type="transmembrane region" description="Helical" evidence="8">
    <location>
        <begin position="540"/>
        <end position="561"/>
    </location>
</feature>
<dbReference type="PANTHER" id="PTHR12185:SF14">
    <property type="entry name" value="CHOLESTEROL UPTAKE PROTEIN 1"/>
    <property type="match status" value="1"/>
</dbReference>
<accession>A0A8K0JYI7</accession>
<protein>
    <recommendedName>
        <fullName evidence="11">SID1 transmembrane family member 1</fullName>
    </recommendedName>
</protein>
<name>A0A8K0JYI7_LADFU</name>
<dbReference type="GO" id="GO:0051033">
    <property type="term" value="F:RNA transmembrane transporter activity"/>
    <property type="evidence" value="ECO:0007669"/>
    <property type="project" value="TreeGrafter"/>
</dbReference>
<evidence type="ECO:0008006" key="11">
    <source>
        <dbReference type="Google" id="ProtNLM"/>
    </source>
</evidence>
<dbReference type="PANTHER" id="PTHR12185">
    <property type="entry name" value="SID1 TRANSMEMBRANE FAMILY MEMEBER"/>
    <property type="match status" value="1"/>
</dbReference>
<keyword evidence="5 8" id="KW-1133">Transmembrane helix</keyword>
<keyword evidence="7" id="KW-0325">Glycoprotein</keyword>
<comment type="caution">
    <text evidence="9">The sequence shown here is derived from an EMBL/GenBank/DDBJ whole genome shotgun (WGS) entry which is preliminary data.</text>
</comment>
<evidence type="ECO:0000256" key="3">
    <source>
        <dbReference type="ARBA" id="ARBA00022692"/>
    </source>
</evidence>
<comment type="subcellular location">
    <subcellularLocation>
        <location evidence="1">Membrane</location>
        <topology evidence="1">Multi-pass membrane protein</topology>
    </subcellularLocation>
</comment>
<feature type="transmembrane region" description="Helical" evidence="8">
    <location>
        <begin position="324"/>
        <end position="349"/>
    </location>
</feature>
<evidence type="ECO:0000256" key="5">
    <source>
        <dbReference type="ARBA" id="ARBA00022989"/>
    </source>
</evidence>
<evidence type="ECO:0000256" key="7">
    <source>
        <dbReference type="ARBA" id="ARBA00023180"/>
    </source>
</evidence>
<dbReference type="InterPro" id="IPR025958">
    <property type="entry name" value="SID1_TM_fam"/>
</dbReference>
<dbReference type="EMBL" id="KZ308196">
    <property type="protein sequence ID" value="KAG8224444.1"/>
    <property type="molecule type" value="Genomic_DNA"/>
</dbReference>
<keyword evidence="3 8" id="KW-0812">Transmembrane</keyword>
<feature type="transmembrane region" description="Helical" evidence="8">
    <location>
        <begin position="623"/>
        <end position="644"/>
    </location>
</feature>
<feature type="transmembrane region" description="Helical" evidence="8">
    <location>
        <begin position="12"/>
        <end position="36"/>
    </location>
</feature>